<evidence type="ECO:0000313" key="2">
    <source>
        <dbReference type="EMBL" id="PVD18305.1"/>
    </source>
</evidence>
<dbReference type="EMBL" id="PZQS01000014">
    <property type="protein sequence ID" value="PVD18305.1"/>
    <property type="molecule type" value="Genomic_DNA"/>
</dbReference>
<keyword evidence="1" id="KW-0472">Membrane</keyword>
<protein>
    <submittedName>
        <fullName evidence="2">Uncharacterized protein</fullName>
    </submittedName>
</protein>
<evidence type="ECO:0000256" key="1">
    <source>
        <dbReference type="SAM" id="Phobius"/>
    </source>
</evidence>
<proteinExistence type="predicted"/>
<gene>
    <name evidence="2" type="ORF">C0Q70_20854</name>
</gene>
<reference evidence="2 3" key="1">
    <citation type="submission" date="2018-04" db="EMBL/GenBank/DDBJ databases">
        <title>The genome of golden apple snail Pomacea canaliculata provides insight into stress tolerance and invasive adaptation.</title>
        <authorList>
            <person name="Liu C."/>
            <person name="Liu B."/>
            <person name="Ren Y."/>
            <person name="Zhang Y."/>
            <person name="Wang H."/>
            <person name="Li S."/>
            <person name="Jiang F."/>
            <person name="Yin L."/>
            <person name="Zhang G."/>
            <person name="Qian W."/>
            <person name="Fan W."/>
        </authorList>
    </citation>
    <scope>NUCLEOTIDE SEQUENCE [LARGE SCALE GENOMIC DNA]</scope>
    <source>
        <strain evidence="2">SZHN2017</strain>
        <tissue evidence="2">Muscle</tissue>
    </source>
</reference>
<keyword evidence="3" id="KW-1185">Reference proteome</keyword>
<dbReference type="AlphaFoldDB" id="A0A2T7NAW1"/>
<organism evidence="2 3">
    <name type="scientific">Pomacea canaliculata</name>
    <name type="common">Golden apple snail</name>
    <dbReference type="NCBI Taxonomy" id="400727"/>
    <lineage>
        <taxon>Eukaryota</taxon>
        <taxon>Metazoa</taxon>
        <taxon>Spiralia</taxon>
        <taxon>Lophotrochozoa</taxon>
        <taxon>Mollusca</taxon>
        <taxon>Gastropoda</taxon>
        <taxon>Caenogastropoda</taxon>
        <taxon>Architaenioglossa</taxon>
        <taxon>Ampullarioidea</taxon>
        <taxon>Ampullariidae</taxon>
        <taxon>Pomacea</taxon>
    </lineage>
</organism>
<evidence type="ECO:0000313" key="3">
    <source>
        <dbReference type="Proteomes" id="UP000245119"/>
    </source>
</evidence>
<feature type="transmembrane region" description="Helical" evidence="1">
    <location>
        <begin position="218"/>
        <end position="241"/>
    </location>
</feature>
<keyword evidence="1" id="KW-0812">Transmembrane</keyword>
<accession>A0A2T7NAW1</accession>
<sequence>MSECVDEKALEECFLALHQSDQRIMVQNEEDSANGYQQFDPMMFVITESASNLIYMCDEMDKVVSAMNCINEAINTTCPLKTPPHDPERLRNALTYMCSRKQDLDTVCMISHRTMFDSCRVGIMQSFQDEASQIPRETAPVSGIESQEEPMEERMCMAQFMMARCMNSSLLKECPNNPVKTAEIIVEMMKRVTTEECASQWSAFAQAHMMDTGDDPTAVATSVLIGWTSILLPIIAALLHFA</sequence>
<comment type="caution">
    <text evidence="2">The sequence shown here is derived from an EMBL/GenBank/DDBJ whole genome shotgun (WGS) entry which is preliminary data.</text>
</comment>
<keyword evidence="1" id="KW-1133">Transmembrane helix</keyword>
<name>A0A2T7NAW1_POMCA</name>
<dbReference type="Proteomes" id="UP000245119">
    <property type="component" value="Linkage Group LG14"/>
</dbReference>